<dbReference type="PANTHER" id="PTHR30163">
    <property type="entry name" value="MEMBRANE-BOUND LYTIC MUREIN TRANSGLYCOSYLASE B"/>
    <property type="match status" value="1"/>
</dbReference>
<dbReference type="CDD" id="cd13399">
    <property type="entry name" value="Slt35-like"/>
    <property type="match status" value="1"/>
</dbReference>
<feature type="domain" description="Transglycosylase SLT" evidence="2">
    <location>
        <begin position="22"/>
        <end position="213"/>
    </location>
</feature>
<gene>
    <name evidence="3" type="ORF">ENJ98_03510</name>
</gene>
<feature type="signal peptide" evidence="1">
    <location>
        <begin position="1"/>
        <end position="17"/>
    </location>
</feature>
<protein>
    <submittedName>
        <fullName evidence="3">Lytic murein transglycosylase</fullName>
    </submittedName>
</protein>
<dbReference type="GO" id="GO:0008933">
    <property type="term" value="F:peptidoglycan lytic transglycosylase activity"/>
    <property type="evidence" value="ECO:0007669"/>
    <property type="project" value="TreeGrafter"/>
</dbReference>
<dbReference type="EMBL" id="DROM01000217">
    <property type="protein sequence ID" value="HHH13281.1"/>
    <property type="molecule type" value="Genomic_DNA"/>
</dbReference>
<feature type="non-terminal residue" evidence="3">
    <location>
        <position position="213"/>
    </location>
</feature>
<dbReference type="Gene3D" id="1.10.8.350">
    <property type="entry name" value="Bacterial muramidase"/>
    <property type="match status" value="2"/>
</dbReference>
<dbReference type="InterPro" id="IPR023346">
    <property type="entry name" value="Lysozyme-like_dom_sf"/>
</dbReference>
<dbReference type="SUPFAM" id="SSF53955">
    <property type="entry name" value="Lysozyme-like"/>
    <property type="match status" value="1"/>
</dbReference>
<dbReference type="Pfam" id="PF13406">
    <property type="entry name" value="SLT_2"/>
    <property type="match status" value="1"/>
</dbReference>
<accession>A0A7C5MWT4</accession>
<evidence type="ECO:0000259" key="2">
    <source>
        <dbReference type="Pfam" id="PF13406"/>
    </source>
</evidence>
<evidence type="ECO:0000313" key="3">
    <source>
        <dbReference type="EMBL" id="HHH13281.1"/>
    </source>
</evidence>
<dbReference type="PANTHER" id="PTHR30163:SF9">
    <property type="entry name" value="MEMBRANE-BOUND LYTIC MUREIN TRANSGLYCOSYLASE B"/>
    <property type="match status" value="1"/>
</dbReference>
<organism evidence="3">
    <name type="scientific">Thiolapillus brandeum</name>
    <dbReference type="NCBI Taxonomy" id="1076588"/>
    <lineage>
        <taxon>Bacteria</taxon>
        <taxon>Pseudomonadati</taxon>
        <taxon>Pseudomonadota</taxon>
        <taxon>Gammaproteobacteria</taxon>
        <taxon>Chromatiales</taxon>
        <taxon>Sedimenticolaceae</taxon>
        <taxon>Thiolapillus</taxon>
    </lineage>
</organism>
<dbReference type="InterPro" id="IPR043426">
    <property type="entry name" value="MltB-like"/>
</dbReference>
<dbReference type="Proteomes" id="UP000886100">
    <property type="component" value="Unassembled WGS sequence"/>
</dbReference>
<reference evidence="3" key="1">
    <citation type="journal article" date="2020" name="mSystems">
        <title>Genome- and Community-Level Interaction Insights into Carbon Utilization and Element Cycling Functions of Hydrothermarchaeota in Hydrothermal Sediment.</title>
        <authorList>
            <person name="Zhou Z."/>
            <person name="Liu Y."/>
            <person name="Xu W."/>
            <person name="Pan J."/>
            <person name="Luo Z.H."/>
            <person name="Li M."/>
        </authorList>
    </citation>
    <scope>NUCLEOTIDE SEQUENCE [LARGE SCALE GENOMIC DNA]</scope>
    <source>
        <strain evidence="3">HyVt-535</strain>
    </source>
</reference>
<comment type="caution">
    <text evidence="3">The sequence shown here is derived from an EMBL/GenBank/DDBJ whole genome shotgun (WGS) entry which is preliminary data.</text>
</comment>
<dbReference type="GO" id="GO:0009253">
    <property type="term" value="P:peptidoglycan catabolic process"/>
    <property type="evidence" value="ECO:0007669"/>
    <property type="project" value="TreeGrafter"/>
</dbReference>
<dbReference type="AlphaFoldDB" id="A0A7C5MWT4"/>
<dbReference type="InterPro" id="IPR031304">
    <property type="entry name" value="SLT_2"/>
</dbReference>
<keyword evidence="1" id="KW-0732">Signal</keyword>
<proteinExistence type="predicted"/>
<sequence length="213" mass="24562">MRLAVLLLLALSTTAQAKEQPPAVERFVRRMVEQHGFERKALEETLARARVRQDIIDKISHPAERTLNWSQYRRIFLTDRRIREGAAFLRRNREALRRAEEKYGVPPRIVTAIIGVETFYGRIAGKDRVLDALYTLAFHYPKRSRFFTSELEKFLLLAREERLDPGKPRGSYAGAMGLGQFMPSSYLEYAVDFDGDGRRDIWKNETDAIGSVA</sequence>
<evidence type="ECO:0000256" key="1">
    <source>
        <dbReference type="SAM" id="SignalP"/>
    </source>
</evidence>
<feature type="chain" id="PRO_5028331545" evidence="1">
    <location>
        <begin position="18"/>
        <end position="213"/>
    </location>
</feature>
<name>A0A7C5MWT4_9GAMM</name>
<dbReference type="FunFam" id="1.10.8.350:FF:000001">
    <property type="entry name" value="Lytic murein transglycosylase B"/>
    <property type="match status" value="1"/>
</dbReference>